<feature type="non-terminal residue" evidence="1">
    <location>
        <position position="116"/>
    </location>
</feature>
<sequence length="116" mass="13124">MTSQESQVSLCPWKFLCIMASVFLTDTLHSQGHGRTLHRGIKGSCKTGRYHRPRVHVTAHPRPRVILQKNWEGNFSVTLETHFDKEGPLTVDMVGRVTFRLLTNKQGNTTVNILLG</sequence>
<reference evidence="1" key="6">
    <citation type="journal article" date="2002" name="Nature">
        <title>Analysis of the mouse transcriptome based on functional annotation of 60,770 full-length cDNAs.</title>
        <authorList>
            <consortium name="The FANTOM Consortium and the RIKEN Genome Exploration Research Group Phase I and II Team"/>
        </authorList>
    </citation>
    <scope>NUCLEOTIDE SEQUENCE</scope>
    <source>
        <strain evidence="1">C57BL/6J</strain>
        <tissue evidence="1">Skin</tissue>
    </source>
</reference>
<organism evidence="1">
    <name type="scientific">Mus musculus</name>
    <name type="common">Mouse</name>
    <dbReference type="NCBI Taxonomy" id="10090"/>
    <lineage>
        <taxon>Eukaryota</taxon>
        <taxon>Metazoa</taxon>
        <taxon>Chordata</taxon>
        <taxon>Craniata</taxon>
        <taxon>Vertebrata</taxon>
        <taxon>Euteleostomi</taxon>
        <taxon>Mammalia</taxon>
        <taxon>Eutheria</taxon>
        <taxon>Euarchontoglires</taxon>
        <taxon>Glires</taxon>
        <taxon>Rodentia</taxon>
        <taxon>Myomorpha</taxon>
        <taxon>Muroidea</taxon>
        <taxon>Muridae</taxon>
        <taxon>Murinae</taxon>
        <taxon>Mus</taxon>
        <taxon>Mus</taxon>
    </lineage>
</organism>
<accession>Q8CAY8</accession>
<evidence type="ECO:0000313" key="1">
    <source>
        <dbReference type="EMBL" id="BAC29760.2"/>
    </source>
</evidence>
<reference evidence="1" key="8">
    <citation type="journal article" date="2005" name="Science">
        <title>Antisense Transcription in the Mammalian Transcriptome.</title>
        <authorList>
            <consortium name="RIKEN Genome Exploration Research Group and Genome Science Group (Genome Network Project Core Group) and the FANTOM Consortium"/>
        </authorList>
    </citation>
    <scope>NUCLEOTIDE SEQUENCE</scope>
    <source>
        <strain evidence="1">C57BL/6J</strain>
        <tissue evidence="1">Skin</tissue>
    </source>
</reference>
<protein>
    <submittedName>
        <fullName evidence="1">Uncharacterized protein</fullName>
    </submittedName>
</protein>
<name>Q8CAY8_MOUSE</name>
<reference evidence="1" key="1">
    <citation type="journal article" date="1999" name="Methods Enzymol.">
        <title>High-efficiency full-length cDNA cloning.</title>
        <authorList>
            <person name="Carninci P."/>
            <person name="Hayashizaki Y."/>
        </authorList>
    </citation>
    <scope>NUCLEOTIDE SEQUENCE</scope>
    <source>
        <strain evidence="1">C57BL/6J</strain>
        <tissue evidence="1">Skin</tissue>
    </source>
</reference>
<reference evidence="1" key="2">
    <citation type="journal article" date="2000" name="Genome Res.">
        <title>Normalization and subtraction of cap-trapper-selected cDNAs to prepare full-length cDNA libraries for rapid discovery of new genes.</title>
        <authorList>
            <person name="Carninci P."/>
            <person name="Shibata Y."/>
            <person name="Hayatsu N."/>
            <person name="Sugahara Y."/>
            <person name="Shibata K."/>
            <person name="Itoh M."/>
            <person name="Konno H."/>
            <person name="Okazaki Y."/>
            <person name="Muramatsu M."/>
            <person name="Hayashizaki Y."/>
        </authorList>
    </citation>
    <scope>NUCLEOTIDE SEQUENCE</scope>
    <source>
        <strain evidence="1">C57BL/6J</strain>
        <tissue evidence="1">Skin</tissue>
    </source>
</reference>
<reference evidence="1" key="3">
    <citation type="journal article" date="2000" name="Genome Res.">
        <title>RIKEN integrated sequence analysis (RISA) system--384-format sequencing pipeline with 384 multicapillary sequencer.</title>
        <authorList>
            <person name="Shibata K."/>
            <person name="Itoh M."/>
            <person name="Aizawa K."/>
            <person name="Nagaoka S."/>
            <person name="Sasaki N."/>
            <person name="Carninci P."/>
            <person name="Konno H."/>
            <person name="Akiyama J."/>
            <person name="Nishi K."/>
            <person name="Kitsunai T."/>
            <person name="Tashiro H."/>
            <person name="Itoh M."/>
            <person name="Sumi N."/>
            <person name="Ishii Y."/>
            <person name="Nakamura S."/>
            <person name="Hazama M."/>
            <person name="Nishine T."/>
            <person name="Harada A."/>
            <person name="Yamamoto R."/>
            <person name="Matsumoto H."/>
            <person name="Sakaguchi S."/>
            <person name="Ikegami T."/>
            <person name="Kashiwagi K."/>
            <person name="Fujiwake S."/>
            <person name="Inoue K."/>
            <person name="Togawa Y."/>
            <person name="Izawa M."/>
            <person name="Ohara E."/>
            <person name="Watahiki M."/>
            <person name="Yoneda Y."/>
            <person name="Ishikawa T."/>
            <person name="Ozawa K."/>
            <person name="Tanaka T."/>
            <person name="Matsuura S."/>
            <person name="Kawai J."/>
            <person name="Okazaki Y."/>
            <person name="Muramatsu M."/>
            <person name="Inoue Y."/>
            <person name="Kira A."/>
            <person name="Hayashizaki Y."/>
        </authorList>
    </citation>
    <scope>NUCLEOTIDE SEQUENCE</scope>
    <source>
        <strain evidence="1">C57BL/6J</strain>
        <tissue evidence="1">Skin</tissue>
    </source>
</reference>
<reference evidence="1" key="7">
    <citation type="journal article" date="2005" name="Science">
        <title>The Transcriptional Landscape of the Mammalian Genome.</title>
        <authorList>
            <consortium name="The FANTOM Consortium"/>
            <consortium name="Riken Genome Exploration Research Group and Genome Science Group (Genome Network Project Core Group)"/>
        </authorList>
    </citation>
    <scope>NUCLEOTIDE SEQUENCE</scope>
    <source>
        <strain evidence="1">C57BL/6J</strain>
        <tissue evidence="1">Skin</tissue>
    </source>
</reference>
<reference evidence="1" key="5">
    <citation type="submission" date="2001-07" db="EMBL/GenBank/DDBJ databases">
        <authorList>
            <person name="Adachi J."/>
            <person name="Aizawa K."/>
            <person name="Akimura T."/>
            <person name="Arakawa T."/>
            <person name="Bono H."/>
            <person name="Carninci P."/>
            <person name="Fukuda S."/>
            <person name="Furuno M."/>
            <person name="Hanagaki T."/>
            <person name="Hara A."/>
            <person name="Hashizume W."/>
            <person name="Hayashida K."/>
            <person name="Hayatsu N."/>
            <person name="Hiramoto K."/>
            <person name="Hiraoka T."/>
            <person name="Hirozane T."/>
            <person name="Hori F."/>
            <person name="Imotani K."/>
            <person name="Ishii Y."/>
            <person name="Itoh M."/>
            <person name="Kagawa I."/>
            <person name="Kasukawa T."/>
            <person name="Katoh H."/>
            <person name="Kawai J."/>
            <person name="Kojima Y."/>
            <person name="Kondo S."/>
            <person name="Konno H."/>
            <person name="Kouda M."/>
            <person name="Koya S."/>
            <person name="Kurihara C."/>
            <person name="Matsuyama T."/>
            <person name="Miyazaki A."/>
            <person name="Murata M."/>
            <person name="Nakamura M."/>
            <person name="Nishi K."/>
            <person name="Nomura K."/>
            <person name="Numazaki R."/>
            <person name="Ohno M."/>
            <person name="Ohsato N."/>
            <person name="Okazaki Y."/>
            <person name="Saito R."/>
            <person name="Saitoh H."/>
            <person name="Sakai C."/>
            <person name="Sakai K."/>
            <person name="Sakazume N."/>
            <person name="Sano H."/>
            <person name="Sasaki D."/>
            <person name="Shibata K."/>
            <person name="Shinagawa A."/>
            <person name="Shiraki T."/>
            <person name="Sogabe Y."/>
            <person name="Tagami M."/>
            <person name="Tagawa A."/>
            <person name="Takahashi F."/>
            <person name="Takaku-Akahira S."/>
            <person name="Takeda Y."/>
            <person name="Tanaka T."/>
            <person name="Tomaru A."/>
            <person name="Toya T."/>
            <person name="Yasunishi A."/>
            <person name="Muramatsu M."/>
            <person name="Hayashizaki Y."/>
        </authorList>
    </citation>
    <scope>NUCLEOTIDE SEQUENCE</scope>
    <source>
        <strain evidence="1">C57BL/6J</strain>
        <tissue evidence="1">Skin</tissue>
    </source>
</reference>
<dbReference type="AlphaFoldDB" id="Q8CAY8"/>
<dbReference type="EMBL" id="AK037221">
    <property type="protein sequence ID" value="BAC29760.2"/>
    <property type="molecule type" value="mRNA"/>
</dbReference>
<proteinExistence type="evidence at transcript level"/>
<reference evidence="1" key="4">
    <citation type="journal article" date="2001" name="Nature">
        <title>Functional annotation of a full-length mouse cDNA collection.</title>
        <authorList>
            <consortium name="The RIKEN Genome Exploration Research Group Phase II Team and the FANTOM Consortium"/>
        </authorList>
    </citation>
    <scope>NUCLEOTIDE SEQUENCE</scope>
    <source>
        <strain evidence="1">C57BL/6J</strain>
        <tissue evidence="1">Skin</tissue>
    </source>
</reference>